<proteinExistence type="predicted"/>
<dbReference type="Proteomes" id="UP000050525">
    <property type="component" value="Unassembled WGS sequence"/>
</dbReference>
<accession>A0A151N934</accession>
<evidence type="ECO:0000313" key="1">
    <source>
        <dbReference type="EMBL" id="KYO33005.1"/>
    </source>
</evidence>
<comment type="caution">
    <text evidence="1">The sequence shown here is derived from an EMBL/GenBank/DDBJ whole genome shotgun (WGS) entry which is preliminary data.</text>
</comment>
<dbReference type="AlphaFoldDB" id="A0A151N934"/>
<evidence type="ECO:0000313" key="2">
    <source>
        <dbReference type="Proteomes" id="UP000050525"/>
    </source>
</evidence>
<dbReference type="EMBL" id="AKHW03003826">
    <property type="protein sequence ID" value="KYO33005.1"/>
    <property type="molecule type" value="Genomic_DNA"/>
</dbReference>
<protein>
    <submittedName>
        <fullName evidence="1">Uncharacterized protein</fullName>
    </submittedName>
</protein>
<keyword evidence="2" id="KW-1185">Reference proteome</keyword>
<name>A0A151N934_ALLMI</name>
<gene>
    <name evidence="1" type="ORF">Y1Q_0011319</name>
</gene>
<sequence>MVSGKNFCPEFISDFQGFEDQVDEVTADVVKRAGQLQLEVETEDVEELLASHAQELTIEELVCLEETRKAENQAQIQDSPAQGTMTAKQVSEAFKHLEAVIAVLEKMNPNFERSSETNNLISKSCVCYRETYNEKKRAAKPTFLDQFLKKPSSGPKSPRKESHSMILGKVFLHLLILSKIKWLI</sequence>
<reference evidence="1 2" key="1">
    <citation type="journal article" date="2012" name="Genome Biol.">
        <title>Sequencing three crocodilian genomes to illuminate the evolution of archosaurs and amniotes.</title>
        <authorList>
            <person name="St John J.A."/>
            <person name="Braun E.L."/>
            <person name="Isberg S.R."/>
            <person name="Miles L.G."/>
            <person name="Chong A.Y."/>
            <person name="Gongora J."/>
            <person name="Dalzell P."/>
            <person name="Moran C."/>
            <person name="Bed'hom B."/>
            <person name="Abzhanov A."/>
            <person name="Burgess S.C."/>
            <person name="Cooksey A.M."/>
            <person name="Castoe T.A."/>
            <person name="Crawford N.G."/>
            <person name="Densmore L.D."/>
            <person name="Drew J.C."/>
            <person name="Edwards S.V."/>
            <person name="Faircloth B.C."/>
            <person name="Fujita M.K."/>
            <person name="Greenwold M.J."/>
            <person name="Hoffmann F.G."/>
            <person name="Howard J.M."/>
            <person name="Iguchi T."/>
            <person name="Janes D.E."/>
            <person name="Khan S.Y."/>
            <person name="Kohno S."/>
            <person name="de Koning A.J."/>
            <person name="Lance S.L."/>
            <person name="McCarthy F.M."/>
            <person name="McCormack J.E."/>
            <person name="Merchant M.E."/>
            <person name="Peterson D.G."/>
            <person name="Pollock D.D."/>
            <person name="Pourmand N."/>
            <person name="Raney B.J."/>
            <person name="Roessler K.A."/>
            <person name="Sanford J.R."/>
            <person name="Sawyer R.H."/>
            <person name="Schmidt C.J."/>
            <person name="Triplett E.W."/>
            <person name="Tuberville T.D."/>
            <person name="Venegas-Anaya M."/>
            <person name="Howard J.T."/>
            <person name="Jarvis E.D."/>
            <person name="Guillette L.J.Jr."/>
            <person name="Glenn T.C."/>
            <person name="Green R.E."/>
            <person name="Ray D.A."/>
        </authorList>
    </citation>
    <scope>NUCLEOTIDE SEQUENCE [LARGE SCALE GENOMIC DNA]</scope>
    <source>
        <strain evidence="1">KSC_2009_1</strain>
    </source>
</reference>
<organism evidence="1 2">
    <name type="scientific">Alligator mississippiensis</name>
    <name type="common">American alligator</name>
    <dbReference type="NCBI Taxonomy" id="8496"/>
    <lineage>
        <taxon>Eukaryota</taxon>
        <taxon>Metazoa</taxon>
        <taxon>Chordata</taxon>
        <taxon>Craniata</taxon>
        <taxon>Vertebrata</taxon>
        <taxon>Euteleostomi</taxon>
        <taxon>Archelosauria</taxon>
        <taxon>Archosauria</taxon>
        <taxon>Crocodylia</taxon>
        <taxon>Alligatoridae</taxon>
        <taxon>Alligatorinae</taxon>
        <taxon>Alligator</taxon>
    </lineage>
</organism>